<name>A0ABY8NX99_9GAMM</name>
<gene>
    <name evidence="6" type="ORF">QE258_27250</name>
</gene>
<dbReference type="InterPro" id="IPR007688">
    <property type="entry name" value="Conjugal_tfr_TrbL/VirB6"/>
</dbReference>
<evidence type="ECO:0000256" key="3">
    <source>
        <dbReference type="ARBA" id="ARBA00022989"/>
    </source>
</evidence>
<comment type="subcellular location">
    <subcellularLocation>
        <location evidence="1">Membrane</location>
        <topology evidence="1">Multi-pass membrane protein</topology>
    </subcellularLocation>
</comment>
<keyword evidence="7" id="KW-1185">Reference proteome</keyword>
<dbReference type="Proteomes" id="UP001177592">
    <property type="component" value="Plasmid paNv_CAN12"/>
</dbReference>
<keyword evidence="3 5" id="KW-1133">Transmembrane helix</keyword>
<keyword evidence="4 5" id="KW-0472">Membrane</keyword>
<evidence type="ECO:0000256" key="1">
    <source>
        <dbReference type="ARBA" id="ARBA00004141"/>
    </source>
</evidence>
<evidence type="ECO:0000313" key="7">
    <source>
        <dbReference type="Proteomes" id="UP001177592"/>
    </source>
</evidence>
<sequence>MAGFFEKFSKDVLGSVNKISDAYQSQYAQGMIAIASSAIVIYILWKGYQTLAGKSQTPVQDLVWDLSKFAIILMFIQNIDGYLTAATDALQGLKEGFAGQNSVWTTLDRLFESTQKLGKTIHDLDPSTYIKDEGLLGQALVWTGSMILMMVSTVVFITAEVTMKLLVVTAPIFIFCLMFGFLRTMFNNWLQALFSSILTILFATLVIKIAMDYQGQILTQVMKESKANNLITMGAMGFLAGALSALLVTIAKGFASQLAGVGVEGAVQGMATMGLGAAGWATGKSIGMGTRFSWGAGKGLIGMKGANSLSGKAGNLLGQGAKTAAEWAGEKGHSTFAPTGALGAKARRLASLEKARQRWTGK</sequence>
<evidence type="ECO:0000256" key="4">
    <source>
        <dbReference type="ARBA" id="ARBA00023136"/>
    </source>
</evidence>
<organism evidence="6 7">
    <name type="scientific">Arsenophonus nasoniae</name>
    <name type="common">son-killer infecting Nasonia vitripennis</name>
    <dbReference type="NCBI Taxonomy" id="638"/>
    <lineage>
        <taxon>Bacteria</taxon>
        <taxon>Pseudomonadati</taxon>
        <taxon>Pseudomonadota</taxon>
        <taxon>Gammaproteobacteria</taxon>
        <taxon>Enterobacterales</taxon>
        <taxon>Morganellaceae</taxon>
        <taxon>Arsenophonus</taxon>
    </lineage>
</organism>
<keyword evidence="2 5" id="KW-0812">Transmembrane</keyword>
<evidence type="ECO:0000256" key="5">
    <source>
        <dbReference type="SAM" id="Phobius"/>
    </source>
</evidence>
<dbReference type="RefSeq" id="WP_280632658.1">
    <property type="nucleotide sequence ID" value="NZ_CP123535.1"/>
</dbReference>
<dbReference type="EMBL" id="CP123535">
    <property type="protein sequence ID" value="WGM09008.1"/>
    <property type="molecule type" value="Genomic_DNA"/>
</dbReference>
<reference evidence="6" key="1">
    <citation type="submission" date="2023-04" db="EMBL/GenBank/DDBJ databases">
        <title>Genome dynamics across the evolutionary transition to endosymbiosis.</title>
        <authorList>
            <person name="Siozios S."/>
            <person name="Nadal-Jimenez P."/>
            <person name="Azagi T."/>
            <person name="Sprong H."/>
            <person name="Frost C.L."/>
            <person name="Parratt S.R."/>
            <person name="Taylor G."/>
            <person name="Brettell L."/>
            <person name="Lew K.C."/>
            <person name="Croft L."/>
            <person name="King K.C."/>
            <person name="Brockhurst M.A."/>
            <person name="Hypsa V."/>
            <person name="Novakova E."/>
            <person name="Darby A.C."/>
            <person name="Hurst G.D.D."/>
        </authorList>
    </citation>
    <scope>NUCLEOTIDE SEQUENCE</scope>
    <source>
        <strain evidence="6">ANv_CAN</strain>
        <plasmid evidence="6">paNv_CAN12</plasmid>
    </source>
</reference>
<evidence type="ECO:0000313" key="6">
    <source>
        <dbReference type="EMBL" id="WGM09008.1"/>
    </source>
</evidence>
<feature type="transmembrane region" description="Helical" evidence="5">
    <location>
        <begin position="165"/>
        <end position="182"/>
    </location>
</feature>
<proteinExistence type="predicted"/>
<accession>A0ABY8NX99</accession>
<dbReference type="Pfam" id="PF04610">
    <property type="entry name" value="TrbL"/>
    <property type="match status" value="1"/>
</dbReference>
<feature type="transmembrane region" description="Helical" evidence="5">
    <location>
        <begin position="189"/>
        <end position="210"/>
    </location>
</feature>
<feature type="transmembrane region" description="Helical" evidence="5">
    <location>
        <begin position="27"/>
        <end position="45"/>
    </location>
</feature>
<feature type="transmembrane region" description="Helical" evidence="5">
    <location>
        <begin position="139"/>
        <end position="159"/>
    </location>
</feature>
<geneLocation type="plasmid" evidence="6 7">
    <name>paNv_CAN12</name>
</geneLocation>
<protein>
    <submittedName>
        <fullName evidence="6">Type IV secretion system protein</fullName>
    </submittedName>
</protein>
<evidence type="ECO:0000256" key="2">
    <source>
        <dbReference type="ARBA" id="ARBA00022692"/>
    </source>
</evidence>
<keyword evidence="6" id="KW-0614">Plasmid</keyword>
<feature type="transmembrane region" description="Helical" evidence="5">
    <location>
        <begin position="230"/>
        <end position="250"/>
    </location>
</feature>